<dbReference type="OrthoDB" id="3694476at2"/>
<dbReference type="Proteomes" id="UP000093898">
    <property type="component" value="Unassembled WGS sequence"/>
</dbReference>
<dbReference type="RefSeq" id="WP_064982432.1">
    <property type="nucleotide sequence ID" value="NZ_LZLC01000160.1"/>
</dbReference>
<evidence type="ECO:0000313" key="2">
    <source>
        <dbReference type="Proteomes" id="UP000093898"/>
    </source>
</evidence>
<protein>
    <recommendedName>
        <fullName evidence="3">DNA binding protein</fullName>
    </recommendedName>
</protein>
<accession>A0A1A3GY22</accession>
<dbReference type="Pfam" id="PF25684">
    <property type="entry name" value="Mycobacteriophage_Gp53"/>
    <property type="match status" value="1"/>
</dbReference>
<evidence type="ECO:0000313" key="1">
    <source>
        <dbReference type="EMBL" id="OBJ40271.1"/>
    </source>
</evidence>
<organism evidence="1 2">
    <name type="scientific">Mycolicibacterium mucogenicum</name>
    <name type="common">Mycobacterium mucogenicum</name>
    <dbReference type="NCBI Taxonomy" id="56689"/>
    <lineage>
        <taxon>Bacteria</taxon>
        <taxon>Bacillati</taxon>
        <taxon>Actinomycetota</taxon>
        <taxon>Actinomycetes</taxon>
        <taxon>Mycobacteriales</taxon>
        <taxon>Mycobacteriaceae</taxon>
        <taxon>Mycolicibacterium</taxon>
    </lineage>
</organism>
<evidence type="ECO:0008006" key="3">
    <source>
        <dbReference type="Google" id="ProtNLM"/>
    </source>
</evidence>
<dbReference type="AlphaFoldDB" id="A0A1A3GY22"/>
<reference evidence="1 2" key="1">
    <citation type="submission" date="2016-06" db="EMBL/GenBank/DDBJ databases">
        <authorList>
            <person name="Kjaerup R.B."/>
            <person name="Dalgaard T.S."/>
            <person name="Juul-Madsen H.R."/>
        </authorList>
    </citation>
    <scope>NUCLEOTIDE SEQUENCE [LARGE SCALE GENOMIC DNA]</scope>
    <source>
        <strain evidence="1 2">1127319.6</strain>
    </source>
</reference>
<sequence>MTIDSLAPLIRRAAKAVAHQWPGVIEKDDAEQAIYLRLLETKGSIQKIALMDKDAKYRAIIGIGHQLASEERTDYDYYKGAYRYSVKEVRRMLDDRILIDPPANFKAELLDIEAALGDLSERYHGALMDRYVSGLPAANDADQKALERAVDSLVDAMNRAQKRRHVTRDDGLGTRNQATTSDHYEANDFDFESFAQNQGIGWG</sequence>
<proteinExistence type="predicted"/>
<comment type="caution">
    <text evidence="1">The sequence shown here is derived from an EMBL/GenBank/DDBJ whole genome shotgun (WGS) entry which is preliminary data.</text>
</comment>
<name>A0A1A3GY22_MYCMU</name>
<dbReference type="EMBL" id="LZLC01000160">
    <property type="protein sequence ID" value="OBJ40271.1"/>
    <property type="molecule type" value="Genomic_DNA"/>
</dbReference>
<gene>
    <name evidence="1" type="ORF">A5630_25305</name>
</gene>
<dbReference type="InterPro" id="IPR057899">
    <property type="entry name" value="Gp53"/>
</dbReference>